<reference evidence="7" key="1">
    <citation type="journal article" date="2019" name="Int. J. Syst. Evol. Microbiol.">
        <title>The Global Catalogue of Microorganisms (GCM) 10K type strain sequencing project: providing services to taxonomists for standard genome sequencing and annotation.</title>
        <authorList>
            <consortium name="The Broad Institute Genomics Platform"/>
            <consortium name="The Broad Institute Genome Sequencing Center for Infectious Disease"/>
            <person name="Wu L."/>
            <person name="Ma J."/>
        </authorList>
    </citation>
    <scope>NUCLEOTIDE SEQUENCE [LARGE SCALE GENOMIC DNA]</scope>
    <source>
        <strain evidence="7">JCM 17130</strain>
    </source>
</reference>
<dbReference type="Gene3D" id="3.60.15.10">
    <property type="entry name" value="Ribonuclease Z/Hydroxyacylglutathione hydrolase-like"/>
    <property type="match status" value="1"/>
</dbReference>
<feature type="domain" description="Metallo-beta-lactamase" evidence="5">
    <location>
        <begin position="12"/>
        <end position="221"/>
    </location>
</feature>
<keyword evidence="2" id="KW-0479">Metal-binding</keyword>
<keyword evidence="3" id="KW-0378">Hydrolase</keyword>
<evidence type="ECO:0000313" key="7">
    <source>
        <dbReference type="Proteomes" id="UP001597277"/>
    </source>
</evidence>
<dbReference type="EMBL" id="JBHUEE010000008">
    <property type="protein sequence ID" value="MFD1719163.1"/>
    <property type="molecule type" value="Genomic_DNA"/>
</dbReference>
<name>A0ABW4L6F7_9MICO</name>
<dbReference type="RefSeq" id="WP_388008884.1">
    <property type="nucleotide sequence ID" value="NZ_JBHUEE010000008.1"/>
</dbReference>
<dbReference type="CDD" id="cd06262">
    <property type="entry name" value="metallo-hydrolase-like_MBL-fold"/>
    <property type="match status" value="1"/>
</dbReference>
<evidence type="ECO:0000256" key="4">
    <source>
        <dbReference type="ARBA" id="ARBA00022833"/>
    </source>
</evidence>
<evidence type="ECO:0000256" key="2">
    <source>
        <dbReference type="ARBA" id="ARBA00022723"/>
    </source>
</evidence>
<dbReference type="SMART" id="SM00849">
    <property type="entry name" value="Lactamase_B"/>
    <property type="match status" value="1"/>
</dbReference>
<keyword evidence="4" id="KW-0862">Zinc</keyword>
<dbReference type="PANTHER" id="PTHR46233:SF3">
    <property type="entry name" value="HYDROXYACYLGLUTATHIONE HYDROLASE GLOC"/>
    <property type="match status" value="1"/>
</dbReference>
<dbReference type="InterPro" id="IPR001279">
    <property type="entry name" value="Metallo-B-lactamas"/>
</dbReference>
<proteinExistence type="predicted"/>
<dbReference type="PANTHER" id="PTHR46233">
    <property type="entry name" value="HYDROXYACYLGLUTATHIONE HYDROLASE GLOC"/>
    <property type="match status" value="1"/>
</dbReference>
<evidence type="ECO:0000313" key="6">
    <source>
        <dbReference type="EMBL" id="MFD1719163.1"/>
    </source>
</evidence>
<evidence type="ECO:0000259" key="5">
    <source>
        <dbReference type="SMART" id="SM00849"/>
    </source>
</evidence>
<dbReference type="Proteomes" id="UP001597277">
    <property type="component" value="Unassembled WGS sequence"/>
</dbReference>
<gene>
    <name evidence="6" type="ORF">ACFSE6_15075</name>
</gene>
<keyword evidence="7" id="KW-1185">Reference proteome</keyword>
<dbReference type="InterPro" id="IPR036866">
    <property type="entry name" value="RibonucZ/Hydroxyglut_hydro"/>
</dbReference>
<dbReference type="Pfam" id="PF00753">
    <property type="entry name" value="Lactamase_B"/>
    <property type="match status" value="1"/>
</dbReference>
<dbReference type="SUPFAM" id="SSF56281">
    <property type="entry name" value="Metallo-hydrolase/oxidoreductase"/>
    <property type="match status" value="1"/>
</dbReference>
<sequence length="246" mass="24923">MLLRRLTTPVLEEHCYVLASGHGSPALVIDPGAATAPAVRDALAEQELSLGAVALTHGHADHVWDAAGLAGSSPVYIGGPDAHRLDDPASALGVPLGEMFAAAAGTAWVRPARVEHWPGEVLAGEGAELVPGVVVRAVPAPGHTEGSTLLLVRGAIEDPDGALPASVAGEEDLLLALCGDVIFAGSIGRTDLPGGDEREMIATLRTLATSLPPSTVLLPGHGPATVLAHEITGNAHVRAAMGRSGR</sequence>
<evidence type="ECO:0000256" key="3">
    <source>
        <dbReference type="ARBA" id="ARBA00022801"/>
    </source>
</evidence>
<evidence type="ECO:0000256" key="1">
    <source>
        <dbReference type="ARBA" id="ARBA00001947"/>
    </source>
</evidence>
<comment type="cofactor">
    <cofactor evidence="1">
        <name>Zn(2+)</name>
        <dbReference type="ChEBI" id="CHEBI:29105"/>
    </cofactor>
</comment>
<organism evidence="6 7">
    <name type="scientific">Georgenia deserti</name>
    <dbReference type="NCBI Taxonomy" id="2093781"/>
    <lineage>
        <taxon>Bacteria</taxon>
        <taxon>Bacillati</taxon>
        <taxon>Actinomycetota</taxon>
        <taxon>Actinomycetes</taxon>
        <taxon>Micrococcales</taxon>
        <taxon>Bogoriellaceae</taxon>
        <taxon>Georgenia</taxon>
    </lineage>
</organism>
<protein>
    <submittedName>
        <fullName evidence="6">MBL fold metallo-hydrolase</fullName>
    </submittedName>
</protein>
<comment type="caution">
    <text evidence="6">The sequence shown here is derived from an EMBL/GenBank/DDBJ whole genome shotgun (WGS) entry which is preliminary data.</text>
</comment>
<accession>A0ABW4L6F7</accession>
<dbReference type="InterPro" id="IPR051453">
    <property type="entry name" value="MBL_Glyoxalase_II"/>
</dbReference>